<keyword evidence="6 9" id="KW-1133">Transmembrane helix</keyword>
<dbReference type="CDD" id="cd06581">
    <property type="entry name" value="TM_PBP1_LivM_like"/>
    <property type="match status" value="1"/>
</dbReference>
<feature type="transmembrane region" description="Helical" evidence="9">
    <location>
        <begin position="581"/>
        <end position="599"/>
    </location>
</feature>
<evidence type="ECO:0000256" key="9">
    <source>
        <dbReference type="SAM" id="Phobius"/>
    </source>
</evidence>
<evidence type="ECO:0000313" key="11">
    <source>
        <dbReference type="Proteomes" id="UP001296873"/>
    </source>
</evidence>
<sequence>MDFVAVQFLTGLASACALFLVACGLSIIFGVTRIVNFAHGSFFMVGAYGAYSLSGALMPLLGGLGFWLALPLAALGVGLLGALVEVAVLRRLYRSHELFQLLATFGLVLVIKDAALITWGPQDLLGPRAPGAAGAVTVLGEQIPEYDLVLIALGPLVLAGLWLLFHRTRWGVLVRAATQDREMVGALGVDQKKLFTGVVFLGSALAGLGGAVQIPREAANLNMDLNIIAEVFAVTVVGGMGSIAGPFLAALLVAQLNAFGILILPEISIVLLFLVMAVVLVLRPQGLLGRKELAGSATHGAPESPLRPEGWTLGLIGLAVLLALAALPLVAGGYQLSVASEILIFALFAASLQFIMGVGGMISFGHAAYLGLGAYAVALSVTHWHAPMTGALALAPVAGALGALVFGWFCVRLSGVYLAMLTLAFAQIAWAVAFQWVGLTGGDNGLLGIWPAAWASAPAAFYWLTLGLVAAAVLLLRRIVFAPFGYGLRASRDSTLRAEAVGIHTRRQRWYGFTLAGAFAGLAGGLYAFAKGSVFPEVLSIPMSLDALVMVLLGGVQTLAGPLVGAAVFDGLQTWLMSETDYWRAIVGAGVVALCVAFPRGLVGNLRALQESRRDTPAVSEEGASG</sequence>
<protein>
    <submittedName>
        <fullName evidence="10">ABC transporter permease</fullName>
    </submittedName>
</protein>
<dbReference type="Pfam" id="PF02653">
    <property type="entry name" value="BPD_transp_2"/>
    <property type="match status" value="2"/>
</dbReference>
<feature type="transmembrane region" description="Helical" evidence="9">
    <location>
        <begin position="194"/>
        <end position="215"/>
    </location>
</feature>
<feature type="transmembrane region" description="Helical" evidence="9">
    <location>
        <begin position="148"/>
        <end position="165"/>
    </location>
</feature>
<feature type="transmembrane region" description="Helical" evidence="9">
    <location>
        <begin position="449"/>
        <end position="476"/>
    </location>
</feature>
<dbReference type="PANTHER" id="PTHR11795:SF442">
    <property type="entry name" value="ABC TRANSPORTER ATP-BINDING PROTEIN"/>
    <property type="match status" value="1"/>
</dbReference>
<evidence type="ECO:0000256" key="6">
    <source>
        <dbReference type="ARBA" id="ARBA00022989"/>
    </source>
</evidence>
<keyword evidence="4 9" id="KW-0812">Transmembrane</keyword>
<comment type="caution">
    <text evidence="10">The sequence shown here is derived from an EMBL/GenBank/DDBJ whole genome shotgun (WGS) entry which is preliminary data.</text>
</comment>
<dbReference type="Proteomes" id="UP001296873">
    <property type="component" value="Unassembled WGS sequence"/>
</dbReference>
<evidence type="ECO:0000256" key="4">
    <source>
        <dbReference type="ARBA" id="ARBA00022692"/>
    </source>
</evidence>
<dbReference type="RefSeq" id="WP_200341389.1">
    <property type="nucleotide sequence ID" value="NZ_NRRL01000037.1"/>
</dbReference>
<evidence type="ECO:0000256" key="1">
    <source>
        <dbReference type="ARBA" id="ARBA00004651"/>
    </source>
</evidence>
<keyword evidence="3" id="KW-1003">Cell membrane</keyword>
<dbReference type="InterPro" id="IPR052157">
    <property type="entry name" value="BCAA_transport_permease"/>
</dbReference>
<evidence type="ECO:0000256" key="8">
    <source>
        <dbReference type="ARBA" id="ARBA00037998"/>
    </source>
</evidence>
<evidence type="ECO:0000256" key="2">
    <source>
        <dbReference type="ARBA" id="ARBA00022448"/>
    </source>
</evidence>
<keyword evidence="2" id="KW-0813">Transport</keyword>
<evidence type="ECO:0000256" key="3">
    <source>
        <dbReference type="ARBA" id="ARBA00022475"/>
    </source>
</evidence>
<comment type="similarity">
    <text evidence="8">Belongs to the binding-protein-dependent transport system permease family. LivHM subfamily.</text>
</comment>
<evidence type="ECO:0000313" key="10">
    <source>
        <dbReference type="EMBL" id="MBK1669063.1"/>
    </source>
</evidence>
<accession>A0ABS1DHS0</accession>
<comment type="subcellular location">
    <subcellularLocation>
        <location evidence="1">Cell membrane</location>
        <topology evidence="1">Multi-pass membrane protein</topology>
    </subcellularLocation>
</comment>
<feature type="transmembrane region" description="Helical" evidence="9">
    <location>
        <begin position="6"/>
        <end position="30"/>
    </location>
</feature>
<dbReference type="PANTHER" id="PTHR11795">
    <property type="entry name" value="BRANCHED-CHAIN AMINO ACID TRANSPORT SYSTEM PERMEASE PROTEIN LIVH"/>
    <property type="match status" value="1"/>
</dbReference>
<keyword evidence="7 9" id="KW-0472">Membrane</keyword>
<feature type="transmembrane region" description="Helical" evidence="9">
    <location>
        <begin position="67"/>
        <end position="89"/>
    </location>
</feature>
<keyword evidence="5" id="KW-0029">Amino-acid transport</keyword>
<feature type="transmembrane region" description="Helical" evidence="9">
    <location>
        <begin position="261"/>
        <end position="282"/>
    </location>
</feature>
<name>A0ABS1DHS0_9PROT</name>
<evidence type="ECO:0000256" key="5">
    <source>
        <dbReference type="ARBA" id="ARBA00022970"/>
    </source>
</evidence>
<proteinExistence type="inferred from homology"/>
<keyword evidence="11" id="KW-1185">Reference proteome</keyword>
<organism evidence="10 11">
    <name type="scientific">Rhodovibrio sodomensis</name>
    <dbReference type="NCBI Taxonomy" id="1088"/>
    <lineage>
        <taxon>Bacteria</taxon>
        <taxon>Pseudomonadati</taxon>
        <taxon>Pseudomonadota</taxon>
        <taxon>Alphaproteobacteria</taxon>
        <taxon>Rhodospirillales</taxon>
        <taxon>Rhodovibrionaceae</taxon>
        <taxon>Rhodovibrio</taxon>
    </lineage>
</organism>
<feature type="transmembrane region" description="Helical" evidence="9">
    <location>
        <begin position="101"/>
        <end position="120"/>
    </location>
</feature>
<reference evidence="10 11" key="1">
    <citation type="journal article" date="2020" name="Microorganisms">
        <title>Osmotic Adaptation and Compatible Solute Biosynthesis of Phototrophic Bacteria as Revealed from Genome Analyses.</title>
        <authorList>
            <person name="Imhoff J.F."/>
            <person name="Rahn T."/>
            <person name="Kunzel S."/>
            <person name="Keller A."/>
            <person name="Neulinger S.C."/>
        </authorList>
    </citation>
    <scope>NUCLEOTIDE SEQUENCE [LARGE SCALE GENOMIC DNA]</scope>
    <source>
        <strain evidence="10 11">DSM 9895</strain>
    </source>
</reference>
<feature type="transmembrane region" description="Helical" evidence="9">
    <location>
        <begin position="227"/>
        <end position="254"/>
    </location>
</feature>
<dbReference type="CDD" id="cd06582">
    <property type="entry name" value="TM_PBP1_LivH_like"/>
    <property type="match status" value="1"/>
</dbReference>
<evidence type="ECO:0000256" key="7">
    <source>
        <dbReference type="ARBA" id="ARBA00023136"/>
    </source>
</evidence>
<dbReference type="InterPro" id="IPR043428">
    <property type="entry name" value="LivM-like"/>
</dbReference>
<feature type="transmembrane region" description="Helical" evidence="9">
    <location>
        <begin position="416"/>
        <end position="437"/>
    </location>
</feature>
<feature type="transmembrane region" description="Helical" evidence="9">
    <location>
        <begin position="311"/>
        <end position="330"/>
    </location>
</feature>
<feature type="transmembrane region" description="Helical" evidence="9">
    <location>
        <begin position="549"/>
        <end position="569"/>
    </location>
</feature>
<feature type="transmembrane region" description="Helical" evidence="9">
    <location>
        <begin position="342"/>
        <end position="364"/>
    </location>
</feature>
<dbReference type="EMBL" id="NRRL01000037">
    <property type="protein sequence ID" value="MBK1669063.1"/>
    <property type="molecule type" value="Genomic_DNA"/>
</dbReference>
<dbReference type="InterPro" id="IPR001851">
    <property type="entry name" value="ABC_transp_permease"/>
</dbReference>
<feature type="transmembrane region" description="Helical" evidence="9">
    <location>
        <begin position="42"/>
        <end position="61"/>
    </location>
</feature>
<gene>
    <name evidence="10" type="ORF">CKO28_13575</name>
</gene>
<feature type="transmembrane region" description="Helical" evidence="9">
    <location>
        <begin position="510"/>
        <end position="529"/>
    </location>
</feature>
<feature type="transmembrane region" description="Helical" evidence="9">
    <location>
        <begin position="384"/>
        <end position="409"/>
    </location>
</feature>